<dbReference type="OrthoDB" id="5789612at2759"/>
<dbReference type="Proteomes" id="UP000053676">
    <property type="component" value="Unassembled WGS sequence"/>
</dbReference>
<name>W2SHL5_NECAM</name>
<keyword evidence="1" id="KW-1133">Transmembrane helix</keyword>
<evidence type="ECO:0000313" key="3">
    <source>
        <dbReference type="Proteomes" id="UP000053676"/>
    </source>
</evidence>
<keyword evidence="1" id="KW-0472">Membrane</keyword>
<organism evidence="2 3">
    <name type="scientific">Necator americanus</name>
    <name type="common">Human hookworm</name>
    <dbReference type="NCBI Taxonomy" id="51031"/>
    <lineage>
        <taxon>Eukaryota</taxon>
        <taxon>Metazoa</taxon>
        <taxon>Ecdysozoa</taxon>
        <taxon>Nematoda</taxon>
        <taxon>Chromadorea</taxon>
        <taxon>Rhabditida</taxon>
        <taxon>Rhabditina</taxon>
        <taxon>Rhabditomorpha</taxon>
        <taxon>Strongyloidea</taxon>
        <taxon>Ancylostomatidae</taxon>
        <taxon>Bunostominae</taxon>
        <taxon>Necator</taxon>
    </lineage>
</organism>
<dbReference type="EMBL" id="KI669176">
    <property type="protein sequence ID" value="ETN69053.1"/>
    <property type="molecule type" value="Genomic_DNA"/>
</dbReference>
<keyword evidence="1" id="KW-0812">Transmembrane</keyword>
<feature type="transmembrane region" description="Helical" evidence="1">
    <location>
        <begin position="51"/>
        <end position="78"/>
    </location>
</feature>
<keyword evidence="3" id="KW-1185">Reference proteome</keyword>
<dbReference type="KEGG" id="nai:NECAME_01163"/>
<sequence>MSLEVDVSGGILQCYNDQYTCESFCGFECWTVRTCEHRSTSNYICIPQPRAIILFFVIWCALTVAAIAILAVTCWRILRFRCFGGNKVHSGLIRSVSDLEQRVQVSTLEPGYSAKCCSG</sequence>
<dbReference type="GeneID" id="25341207"/>
<accession>W2SHL5</accession>
<gene>
    <name evidence="2" type="ORF">NECAME_01163</name>
</gene>
<proteinExistence type="predicted"/>
<evidence type="ECO:0000313" key="2">
    <source>
        <dbReference type="EMBL" id="ETN69053.1"/>
    </source>
</evidence>
<dbReference type="AlphaFoldDB" id="W2SHL5"/>
<evidence type="ECO:0000256" key="1">
    <source>
        <dbReference type="SAM" id="Phobius"/>
    </source>
</evidence>
<dbReference type="CTD" id="25341207"/>
<reference evidence="3" key="1">
    <citation type="journal article" date="2014" name="Nat. Genet.">
        <title>Genome of the human hookworm Necator americanus.</title>
        <authorList>
            <person name="Tang Y.T."/>
            <person name="Gao X."/>
            <person name="Rosa B.A."/>
            <person name="Abubucker S."/>
            <person name="Hallsworth-Pepin K."/>
            <person name="Martin J."/>
            <person name="Tyagi R."/>
            <person name="Heizer E."/>
            <person name="Zhang X."/>
            <person name="Bhonagiri-Palsikar V."/>
            <person name="Minx P."/>
            <person name="Warren W.C."/>
            <person name="Wang Q."/>
            <person name="Zhan B."/>
            <person name="Hotez P.J."/>
            <person name="Sternberg P.W."/>
            <person name="Dougall A."/>
            <person name="Gaze S.T."/>
            <person name="Mulvenna J."/>
            <person name="Sotillo J."/>
            <person name="Ranganathan S."/>
            <person name="Rabelo E.M."/>
            <person name="Wilson R.K."/>
            <person name="Felgner P.L."/>
            <person name="Bethony J."/>
            <person name="Hawdon J.M."/>
            <person name="Gasser R.B."/>
            <person name="Loukas A."/>
            <person name="Mitreva M."/>
        </authorList>
    </citation>
    <scope>NUCLEOTIDE SEQUENCE [LARGE SCALE GENOMIC DNA]</scope>
</reference>
<protein>
    <submittedName>
        <fullName evidence="2">Uncharacterized protein</fullName>
    </submittedName>
</protein>